<proteinExistence type="predicted"/>
<gene>
    <name evidence="2" type="ORF">ANTHELSMS3_03390</name>
</gene>
<sequence length="251" mass="27036">MANAPYQAATDDGSFGMLGKGGKDKGIVSMTERERMRRMAPLRQVEAYWHGLCAADEVPMRSQIDPRGMEDALENAFLMERIAPSMAKIRVAGTHLNDIMGMQIAGMPLSCLIAPPDRERFGEAVKRLFADPAIVRLDLAAEGGFGKPDLEAHMILLPLRSDFGDQTRALGALISHGRIGRTPRRFTLRHIEVTAALSGTVVTPAPTQPATTDAPVMRKEPTADGPRTAAPTSASASGDVKSHLRLVISND</sequence>
<accession>A0A222E7T9</accession>
<name>A0A222E7T9_9RHOB</name>
<evidence type="ECO:0000256" key="1">
    <source>
        <dbReference type="SAM" id="MobiDB-lite"/>
    </source>
</evidence>
<evidence type="ECO:0000313" key="2">
    <source>
        <dbReference type="EMBL" id="ASP22021.1"/>
    </source>
</evidence>
<feature type="compositionally biased region" description="Low complexity" evidence="1">
    <location>
        <begin position="202"/>
        <end position="215"/>
    </location>
</feature>
<evidence type="ECO:0000313" key="3">
    <source>
        <dbReference type="Proteomes" id="UP000203589"/>
    </source>
</evidence>
<feature type="compositionally biased region" description="Low complexity" evidence="1">
    <location>
        <begin position="228"/>
        <end position="237"/>
    </location>
</feature>
<dbReference type="InterPro" id="IPR009922">
    <property type="entry name" value="DUF1457"/>
</dbReference>
<dbReference type="AlphaFoldDB" id="A0A222E7T9"/>
<protein>
    <submittedName>
        <fullName evidence="2">PAS domain protein</fullName>
    </submittedName>
</protein>
<organism evidence="2 3">
    <name type="scientific">Antarctobacter heliothermus</name>
    <dbReference type="NCBI Taxonomy" id="74033"/>
    <lineage>
        <taxon>Bacteria</taxon>
        <taxon>Pseudomonadati</taxon>
        <taxon>Pseudomonadota</taxon>
        <taxon>Alphaproteobacteria</taxon>
        <taxon>Rhodobacterales</taxon>
        <taxon>Roseobacteraceae</taxon>
        <taxon>Antarctobacter</taxon>
    </lineage>
</organism>
<dbReference type="EMBL" id="CP022540">
    <property type="protein sequence ID" value="ASP22021.1"/>
    <property type="molecule type" value="Genomic_DNA"/>
</dbReference>
<dbReference type="Proteomes" id="UP000203589">
    <property type="component" value="Chromosome"/>
</dbReference>
<reference evidence="2 3" key="1">
    <citation type="submission" date="2017-07" db="EMBL/GenBank/DDBJ databases">
        <title>Genome Sequence of Antarctobacter heliothermus Strain SMS3 Isolated from a culture of the Diatom Skeletonema marinoi.</title>
        <authorList>
            <person name="Topel M."/>
            <person name="Pinder M.I.M."/>
            <person name="Johansson O.N."/>
            <person name="Kourtchenko O."/>
            <person name="Godhe A."/>
            <person name="Clarke A.K."/>
        </authorList>
    </citation>
    <scope>NUCLEOTIDE SEQUENCE [LARGE SCALE GENOMIC DNA]</scope>
    <source>
        <strain evidence="2 3">SMS3</strain>
    </source>
</reference>
<dbReference type="RefSeq" id="WP_254694761.1">
    <property type="nucleotide sequence ID" value="NZ_CP022540.1"/>
</dbReference>
<feature type="region of interest" description="Disordered" evidence="1">
    <location>
        <begin position="202"/>
        <end position="242"/>
    </location>
</feature>
<dbReference type="Pfam" id="PF07310">
    <property type="entry name" value="PAS_5"/>
    <property type="match status" value="1"/>
</dbReference>
<dbReference type="KEGG" id="aht:ANTHELSMS3_03390"/>
<keyword evidence="3" id="KW-1185">Reference proteome</keyword>